<dbReference type="InterPro" id="IPR035965">
    <property type="entry name" value="PAS-like_dom_sf"/>
</dbReference>
<proteinExistence type="predicted"/>
<dbReference type="RefSeq" id="WP_323253060.1">
    <property type="nucleotide sequence ID" value="NZ_JAYFUL010000056.1"/>
</dbReference>
<organism evidence="2 3">
    <name type="scientific">Arcicella aquatica</name>
    <dbReference type="NCBI Taxonomy" id="217141"/>
    <lineage>
        <taxon>Bacteria</taxon>
        <taxon>Pseudomonadati</taxon>
        <taxon>Bacteroidota</taxon>
        <taxon>Cytophagia</taxon>
        <taxon>Cytophagales</taxon>
        <taxon>Flectobacillaceae</taxon>
        <taxon>Arcicella</taxon>
    </lineage>
</organism>
<dbReference type="NCBIfam" id="TIGR00229">
    <property type="entry name" value="sensory_box"/>
    <property type="match status" value="1"/>
</dbReference>
<evidence type="ECO:0000313" key="3">
    <source>
        <dbReference type="Proteomes" id="UP001304671"/>
    </source>
</evidence>
<sequence>MSHILDNMPVSIFVVDIQQQRNVFTNQQYHKVLGYDFAEELDTLGEDCIFRIAPPEDIENLYKFLDILATSVEDKYHNLIARCYCKNGSFKWFKCYITTLEREESGFPKLVLGLAHEITAQMDAREEHLEHIRSIEKVSFLLSHELRHEHSKILSVIDFSKETDMIEVLDLQWLANNIYNSAESIDLSIRSISQQLNAIKEGFVSLNTAEL</sequence>
<dbReference type="InterPro" id="IPR013655">
    <property type="entry name" value="PAS_fold_3"/>
</dbReference>
<dbReference type="EMBL" id="JAYFUL010000056">
    <property type="protein sequence ID" value="MEA5260487.1"/>
    <property type="molecule type" value="Genomic_DNA"/>
</dbReference>
<gene>
    <name evidence="2" type="ORF">VB264_22005</name>
</gene>
<name>A0ABU5QTP6_9BACT</name>
<dbReference type="Proteomes" id="UP001304671">
    <property type="component" value="Unassembled WGS sequence"/>
</dbReference>
<comment type="caution">
    <text evidence="2">The sequence shown here is derived from an EMBL/GenBank/DDBJ whole genome shotgun (WGS) entry which is preliminary data.</text>
</comment>
<dbReference type="InterPro" id="IPR000014">
    <property type="entry name" value="PAS"/>
</dbReference>
<keyword evidence="3" id="KW-1185">Reference proteome</keyword>
<feature type="domain" description="PAS" evidence="1">
    <location>
        <begin position="1"/>
        <end position="75"/>
    </location>
</feature>
<dbReference type="SUPFAM" id="SSF55785">
    <property type="entry name" value="PYP-like sensor domain (PAS domain)"/>
    <property type="match status" value="1"/>
</dbReference>
<dbReference type="Gene3D" id="3.30.450.20">
    <property type="entry name" value="PAS domain"/>
    <property type="match status" value="1"/>
</dbReference>
<accession>A0ABU5QTP6</accession>
<evidence type="ECO:0000259" key="1">
    <source>
        <dbReference type="PROSITE" id="PS50112"/>
    </source>
</evidence>
<dbReference type="PROSITE" id="PS50112">
    <property type="entry name" value="PAS"/>
    <property type="match status" value="1"/>
</dbReference>
<protein>
    <submittedName>
        <fullName evidence="2">PAS domain S-box protein</fullName>
    </submittedName>
</protein>
<reference evidence="2 3" key="1">
    <citation type="submission" date="2023-12" db="EMBL/GenBank/DDBJ databases">
        <title>Novel species of the genus Arcicella isolated from rivers.</title>
        <authorList>
            <person name="Lu H."/>
        </authorList>
    </citation>
    <scope>NUCLEOTIDE SEQUENCE [LARGE SCALE GENOMIC DNA]</scope>
    <source>
        <strain evidence="2 3">LMG 21963</strain>
    </source>
</reference>
<evidence type="ECO:0000313" key="2">
    <source>
        <dbReference type="EMBL" id="MEA5260487.1"/>
    </source>
</evidence>
<dbReference type="Pfam" id="PF08447">
    <property type="entry name" value="PAS_3"/>
    <property type="match status" value="1"/>
</dbReference>